<organism evidence="3">
    <name type="scientific">Tanacetum cinerariifolium</name>
    <name type="common">Dalmatian daisy</name>
    <name type="synonym">Chrysanthemum cinerariifolium</name>
    <dbReference type="NCBI Taxonomy" id="118510"/>
    <lineage>
        <taxon>Eukaryota</taxon>
        <taxon>Viridiplantae</taxon>
        <taxon>Streptophyta</taxon>
        <taxon>Embryophyta</taxon>
        <taxon>Tracheophyta</taxon>
        <taxon>Spermatophyta</taxon>
        <taxon>Magnoliopsida</taxon>
        <taxon>eudicotyledons</taxon>
        <taxon>Gunneridae</taxon>
        <taxon>Pentapetalae</taxon>
        <taxon>asterids</taxon>
        <taxon>campanulids</taxon>
        <taxon>Asterales</taxon>
        <taxon>Asteraceae</taxon>
        <taxon>Asteroideae</taxon>
        <taxon>Anthemideae</taxon>
        <taxon>Anthemidinae</taxon>
        <taxon>Tanacetum</taxon>
    </lineage>
</organism>
<dbReference type="PROSITE" id="PS50158">
    <property type="entry name" value="ZF_CCHC"/>
    <property type="match status" value="1"/>
</dbReference>
<dbReference type="GO" id="GO:0003676">
    <property type="term" value="F:nucleic acid binding"/>
    <property type="evidence" value="ECO:0007669"/>
    <property type="project" value="InterPro"/>
</dbReference>
<keyword evidence="3" id="KW-0808">Transferase</keyword>
<evidence type="ECO:0000313" key="3">
    <source>
        <dbReference type="EMBL" id="GEU39629.1"/>
    </source>
</evidence>
<dbReference type="PANTHER" id="PTHR15503">
    <property type="entry name" value="LDOC1 RELATED"/>
    <property type="match status" value="1"/>
</dbReference>
<gene>
    <name evidence="3" type="ORF">Tci_011607</name>
</gene>
<dbReference type="InterPro" id="IPR001878">
    <property type="entry name" value="Znf_CCHC"/>
</dbReference>
<dbReference type="SUPFAM" id="SSF50630">
    <property type="entry name" value="Acid proteases"/>
    <property type="match status" value="1"/>
</dbReference>
<keyword evidence="3" id="KW-0695">RNA-directed DNA polymerase</keyword>
<dbReference type="Gene3D" id="2.40.70.10">
    <property type="entry name" value="Acid Proteases"/>
    <property type="match status" value="1"/>
</dbReference>
<dbReference type="InterPro" id="IPR032567">
    <property type="entry name" value="RTL1-rel"/>
</dbReference>
<dbReference type="EMBL" id="BKCJ010001199">
    <property type="protein sequence ID" value="GEU39629.1"/>
    <property type="molecule type" value="Genomic_DNA"/>
</dbReference>
<evidence type="ECO:0000259" key="2">
    <source>
        <dbReference type="PROSITE" id="PS50158"/>
    </source>
</evidence>
<accession>A0A6L2JSG5</accession>
<dbReference type="AlphaFoldDB" id="A0A6L2JSG5"/>
<protein>
    <submittedName>
        <fullName evidence="3">Reverse transcriptase domain-containing protein</fullName>
    </submittedName>
</protein>
<name>A0A6L2JSG5_TANCI</name>
<proteinExistence type="predicted"/>
<feature type="domain" description="CCHC-type" evidence="2">
    <location>
        <begin position="175"/>
        <end position="187"/>
    </location>
</feature>
<sequence>MCVLPHARGLGFKLRRGCFPSGAKKEWGLSPKAKVRVLHTAQLDVTKNRFETYVKSKDLDLWHVITYGDFPHTEINPKTKKDEIVPSDKQSDDLKRRLADEVERYIWGLPDNIQGNVTSSSPTRLQVAVRMANSLMDQKYGNCKRVGHTTRDCKAPAATTNQRAHAANQKTTVTCYDCGRQGHYRREANKDSNVVTGTFLLNNCYASMLFDNGADRSFVSTTFSSLIGIVPNALDISYAVELADGRVVGSDIIYIGCTLNLLNHPFNIDLMPIELDSFDLIIDMDWLSKYHVVIVYDKKIVRIPYGDEVLTNQGDKKDGGSNSRLSIISYTKTQKYIQKGCHVFLARITKKKTDDKSKEKRLKDVSIVRDFPKVFLEDFPGLSPTRQVEF</sequence>
<keyword evidence="1" id="KW-0479">Metal-binding</keyword>
<dbReference type="GO" id="GO:0008270">
    <property type="term" value="F:zinc ion binding"/>
    <property type="evidence" value="ECO:0007669"/>
    <property type="project" value="UniProtKB-KW"/>
</dbReference>
<keyword evidence="3" id="KW-0548">Nucleotidyltransferase</keyword>
<reference evidence="3" key="1">
    <citation type="journal article" date="2019" name="Sci. Rep.">
        <title>Draft genome of Tanacetum cinerariifolium, the natural source of mosquito coil.</title>
        <authorList>
            <person name="Yamashiro T."/>
            <person name="Shiraishi A."/>
            <person name="Satake H."/>
            <person name="Nakayama K."/>
        </authorList>
    </citation>
    <scope>NUCLEOTIDE SEQUENCE</scope>
</reference>
<dbReference type="Pfam" id="PF08284">
    <property type="entry name" value="RVP_2"/>
    <property type="match status" value="1"/>
</dbReference>
<dbReference type="Gene3D" id="4.10.60.10">
    <property type="entry name" value="Zinc finger, CCHC-type"/>
    <property type="match status" value="1"/>
</dbReference>
<dbReference type="CDD" id="cd00303">
    <property type="entry name" value="retropepsin_like"/>
    <property type="match status" value="1"/>
</dbReference>
<dbReference type="GO" id="GO:0003964">
    <property type="term" value="F:RNA-directed DNA polymerase activity"/>
    <property type="evidence" value="ECO:0007669"/>
    <property type="project" value="UniProtKB-KW"/>
</dbReference>
<dbReference type="InterPro" id="IPR036875">
    <property type="entry name" value="Znf_CCHC_sf"/>
</dbReference>
<dbReference type="InterPro" id="IPR021109">
    <property type="entry name" value="Peptidase_aspartic_dom_sf"/>
</dbReference>
<dbReference type="SUPFAM" id="SSF57756">
    <property type="entry name" value="Retrovirus zinc finger-like domains"/>
    <property type="match status" value="1"/>
</dbReference>
<keyword evidence="1" id="KW-0863">Zinc-finger</keyword>
<dbReference type="PANTHER" id="PTHR15503:SF45">
    <property type="entry name" value="RNA-DIRECTED DNA POLYMERASE HOMOLOG"/>
    <property type="match status" value="1"/>
</dbReference>
<comment type="caution">
    <text evidence="3">The sequence shown here is derived from an EMBL/GenBank/DDBJ whole genome shotgun (WGS) entry which is preliminary data.</text>
</comment>
<keyword evidence="1" id="KW-0862">Zinc</keyword>
<evidence type="ECO:0000256" key="1">
    <source>
        <dbReference type="PROSITE-ProRule" id="PRU00047"/>
    </source>
</evidence>